<dbReference type="EMBL" id="CM047909">
    <property type="protein sequence ID" value="KAJ0078929.1"/>
    <property type="molecule type" value="Genomic_DNA"/>
</dbReference>
<dbReference type="Proteomes" id="UP001164250">
    <property type="component" value="Chromosome 13"/>
</dbReference>
<protein>
    <submittedName>
        <fullName evidence="1">Uncharacterized protein</fullName>
    </submittedName>
</protein>
<proteinExistence type="predicted"/>
<sequence length="216" mass="24596">MSKNLAIDAWIREAQEAVKLVEDVETRVKNKSLKQEENQLRLRDDIARSKLFEVGVKLDRLESLLHNPPSKPIFFGLDWRLMIVLVYVIKRTNEDLEYRRKMLSDIQLRTKSLALCLYAMPSSNRSGGLPVADTKETNKKDGSYDHDQNKSSFAENEPELLKPLVSDDSPQSHMQIKHCSSFVDSMPLFWKVCGIICSILGAVAFLFVLVILCAVL</sequence>
<organism evidence="1 2">
    <name type="scientific">Pistacia atlantica</name>
    <dbReference type="NCBI Taxonomy" id="434234"/>
    <lineage>
        <taxon>Eukaryota</taxon>
        <taxon>Viridiplantae</taxon>
        <taxon>Streptophyta</taxon>
        <taxon>Embryophyta</taxon>
        <taxon>Tracheophyta</taxon>
        <taxon>Spermatophyta</taxon>
        <taxon>Magnoliopsida</taxon>
        <taxon>eudicotyledons</taxon>
        <taxon>Gunneridae</taxon>
        <taxon>Pentapetalae</taxon>
        <taxon>rosids</taxon>
        <taxon>malvids</taxon>
        <taxon>Sapindales</taxon>
        <taxon>Anacardiaceae</taxon>
        <taxon>Pistacia</taxon>
    </lineage>
</organism>
<name>A0ACC0ZY84_9ROSI</name>
<evidence type="ECO:0000313" key="2">
    <source>
        <dbReference type="Proteomes" id="UP001164250"/>
    </source>
</evidence>
<accession>A0ACC0ZY84</accession>
<gene>
    <name evidence="1" type="ORF">Patl1_23348</name>
</gene>
<evidence type="ECO:0000313" key="1">
    <source>
        <dbReference type="EMBL" id="KAJ0078929.1"/>
    </source>
</evidence>
<reference evidence="2" key="1">
    <citation type="journal article" date="2023" name="G3 (Bethesda)">
        <title>Genome assembly and association tests identify interacting loci associated with vigor, precocity, and sex in interspecific pistachio rootstocks.</title>
        <authorList>
            <person name="Palmer W."/>
            <person name="Jacygrad E."/>
            <person name="Sagayaradj S."/>
            <person name="Cavanaugh K."/>
            <person name="Han R."/>
            <person name="Bertier L."/>
            <person name="Beede B."/>
            <person name="Kafkas S."/>
            <person name="Golino D."/>
            <person name="Preece J."/>
            <person name="Michelmore R."/>
        </authorList>
    </citation>
    <scope>NUCLEOTIDE SEQUENCE [LARGE SCALE GENOMIC DNA]</scope>
</reference>
<keyword evidence="2" id="KW-1185">Reference proteome</keyword>
<comment type="caution">
    <text evidence="1">The sequence shown here is derived from an EMBL/GenBank/DDBJ whole genome shotgun (WGS) entry which is preliminary data.</text>
</comment>